<keyword evidence="4" id="KW-0238">DNA-binding</keyword>
<evidence type="ECO:0000256" key="4">
    <source>
        <dbReference type="ARBA" id="ARBA00023125"/>
    </source>
</evidence>
<keyword evidence="1" id="KW-0479">Metal-binding</keyword>
<feature type="region of interest" description="Disordered" evidence="7">
    <location>
        <begin position="1"/>
        <end position="47"/>
    </location>
</feature>
<name>A0A1E4SZS8_9ASCO</name>
<dbReference type="PROSITE" id="PS50048">
    <property type="entry name" value="ZN2_CY6_FUNGAL_2"/>
    <property type="match status" value="1"/>
</dbReference>
<dbReference type="GO" id="GO:0003677">
    <property type="term" value="F:DNA binding"/>
    <property type="evidence" value="ECO:0007669"/>
    <property type="project" value="UniProtKB-KW"/>
</dbReference>
<evidence type="ECO:0000313" key="9">
    <source>
        <dbReference type="EMBL" id="ODV85025.1"/>
    </source>
</evidence>
<dbReference type="PANTHER" id="PTHR47171:SF3">
    <property type="entry name" value="FARA-RELATED"/>
    <property type="match status" value="1"/>
</dbReference>
<dbReference type="PROSITE" id="PS00463">
    <property type="entry name" value="ZN2_CY6_FUNGAL_1"/>
    <property type="match status" value="1"/>
</dbReference>
<dbReference type="Gene3D" id="4.10.240.10">
    <property type="entry name" value="Zn(2)-C6 fungal-type DNA-binding domain"/>
    <property type="match status" value="1"/>
</dbReference>
<dbReference type="GO" id="GO:0006351">
    <property type="term" value="P:DNA-templated transcription"/>
    <property type="evidence" value="ECO:0007669"/>
    <property type="project" value="InterPro"/>
</dbReference>
<accession>A0A1E4SZS8</accession>
<dbReference type="InterPro" id="IPR001138">
    <property type="entry name" value="Zn2Cys6_DnaBD"/>
</dbReference>
<dbReference type="PANTHER" id="PTHR47171">
    <property type="entry name" value="FARA-RELATED"/>
    <property type="match status" value="1"/>
</dbReference>
<feature type="domain" description="Zn(2)-C6 fungal-type" evidence="8">
    <location>
        <begin position="50"/>
        <end position="84"/>
    </location>
</feature>
<reference evidence="10" key="1">
    <citation type="submission" date="2016-04" db="EMBL/GenBank/DDBJ databases">
        <title>Comparative genomics of biotechnologically important yeasts.</title>
        <authorList>
            <consortium name="DOE Joint Genome Institute"/>
            <person name="Riley R."/>
            <person name="Haridas S."/>
            <person name="Wolfe K.H."/>
            <person name="Lopes M.R."/>
            <person name="Hittinger C.T."/>
            <person name="Goker M."/>
            <person name="Salamov A."/>
            <person name="Wisecaver J."/>
            <person name="Long T.M."/>
            <person name="Aerts A.L."/>
            <person name="Barry K."/>
            <person name="Choi C."/>
            <person name="Clum A."/>
            <person name="Coughlan A.Y."/>
            <person name="Deshpande S."/>
            <person name="Douglass A.P."/>
            <person name="Hanson S.J."/>
            <person name="Klenk H.-P."/>
            <person name="Labutti K."/>
            <person name="Lapidus A."/>
            <person name="Lindquist E."/>
            <person name="Lipzen A."/>
            <person name="Meier-Kolthoff J.P."/>
            <person name="Ohm R.A."/>
            <person name="Otillar R.P."/>
            <person name="Pangilinan J."/>
            <person name="Peng Y."/>
            <person name="Rokas A."/>
            <person name="Rosa C.A."/>
            <person name="Scheuner C."/>
            <person name="Sibirny A.A."/>
            <person name="Slot J.C."/>
            <person name="Stielow J.B."/>
            <person name="Sun H."/>
            <person name="Kurtzman C.P."/>
            <person name="Blackwell M."/>
            <person name="Grigoriev I.V."/>
            <person name="Jeffries T.W."/>
        </authorList>
    </citation>
    <scope>NUCLEOTIDE SEQUENCE [LARGE SCALE GENOMIC DNA]</scope>
    <source>
        <strain evidence="10">NRRL YB-2248</strain>
    </source>
</reference>
<organism evidence="9 10">
    <name type="scientific">[Candida] arabinofermentans NRRL YB-2248</name>
    <dbReference type="NCBI Taxonomy" id="983967"/>
    <lineage>
        <taxon>Eukaryota</taxon>
        <taxon>Fungi</taxon>
        <taxon>Dikarya</taxon>
        <taxon>Ascomycota</taxon>
        <taxon>Saccharomycotina</taxon>
        <taxon>Pichiomycetes</taxon>
        <taxon>Pichiales</taxon>
        <taxon>Pichiaceae</taxon>
        <taxon>Ogataea</taxon>
        <taxon>Ogataea/Candida clade</taxon>
    </lineage>
</organism>
<dbReference type="GO" id="GO:0000981">
    <property type="term" value="F:DNA-binding transcription factor activity, RNA polymerase II-specific"/>
    <property type="evidence" value="ECO:0007669"/>
    <property type="project" value="InterPro"/>
</dbReference>
<proteinExistence type="predicted"/>
<dbReference type="OrthoDB" id="5121955at2759"/>
<keyword evidence="2" id="KW-0862">Zinc</keyword>
<dbReference type="SMART" id="SM00906">
    <property type="entry name" value="Fungal_trans"/>
    <property type="match status" value="1"/>
</dbReference>
<dbReference type="EMBL" id="KV453854">
    <property type="protein sequence ID" value="ODV85025.1"/>
    <property type="molecule type" value="Genomic_DNA"/>
</dbReference>
<evidence type="ECO:0000256" key="7">
    <source>
        <dbReference type="SAM" id="MobiDB-lite"/>
    </source>
</evidence>
<dbReference type="STRING" id="983967.A0A1E4SZS8"/>
<protein>
    <recommendedName>
        <fullName evidence="8">Zn(2)-C6 fungal-type domain-containing protein</fullName>
    </recommendedName>
</protein>
<keyword evidence="5" id="KW-0804">Transcription</keyword>
<dbReference type="CDD" id="cd12148">
    <property type="entry name" value="fungal_TF_MHR"/>
    <property type="match status" value="1"/>
</dbReference>
<keyword evidence="6" id="KW-0539">Nucleus</keyword>
<dbReference type="Pfam" id="PF04082">
    <property type="entry name" value="Fungal_trans"/>
    <property type="match status" value="1"/>
</dbReference>
<dbReference type="Pfam" id="PF00172">
    <property type="entry name" value="Zn_clus"/>
    <property type="match status" value="1"/>
</dbReference>
<feature type="compositionally biased region" description="Polar residues" evidence="7">
    <location>
        <begin position="1"/>
        <end position="22"/>
    </location>
</feature>
<dbReference type="Proteomes" id="UP000094801">
    <property type="component" value="Unassembled WGS sequence"/>
</dbReference>
<dbReference type="SMART" id="SM00066">
    <property type="entry name" value="GAL4"/>
    <property type="match status" value="1"/>
</dbReference>
<dbReference type="InterPro" id="IPR007219">
    <property type="entry name" value="XnlR_reg_dom"/>
</dbReference>
<gene>
    <name evidence="9" type="ORF">CANARDRAFT_23579</name>
</gene>
<feature type="region of interest" description="Disordered" evidence="7">
    <location>
        <begin position="879"/>
        <end position="900"/>
    </location>
</feature>
<dbReference type="CDD" id="cd00067">
    <property type="entry name" value="GAL4"/>
    <property type="match status" value="1"/>
</dbReference>
<evidence type="ECO:0000259" key="8">
    <source>
        <dbReference type="PROSITE" id="PS50048"/>
    </source>
</evidence>
<evidence type="ECO:0000256" key="3">
    <source>
        <dbReference type="ARBA" id="ARBA00023015"/>
    </source>
</evidence>
<evidence type="ECO:0000313" key="10">
    <source>
        <dbReference type="Proteomes" id="UP000094801"/>
    </source>
</evidence>
<feature type="region of interest" description="Disordered" evidence="7">
    <location>
        <begin position="735"/>
        <end position="759"/>
    </location>
</feature>
<feature type="compositionally biased region" description="Polar residues" evidence="7">
    <location>
        <begin position="746"/>
        <end position="759"/>
    </location>
</feature>
<evidence type="ECO:0000256" key="2">
    <source>
        <dbReference type="ARBA" id="ARBA00022833"/>
    </source>
</evidence>
<dbReference type="InterPro" id="IPR036864">
    <property type="entry name" value="Zn2-C6_fun-type_DNA-bd_sf"/>
</dbReference>
<evidence type="ECO:0000256" key="5">
    <source>
        <dbReference type="ARBA" id="ARBA00023163"/>
    </source>
</evidence>
<evidence type="ECO:0000256" key="1">
    <source>
        <dbReference type="ARBA" id="ARBA00022723"/>
    </source>
</evidence>
<keyword evidence="10" id="KW-1185">Reference proteome</keyword>
<sequence>MKTEHSTSPNLASPRSGSSAPDQSYEGEKVGSPSDSSSHNRKKRARSARACLVCRERKVKCDITLRFPNKCSNCVQFNVANCILPEPKKRKSMKLKQFEQQQDKTSTMNTAEVGIEAKINTNIDPVPHPIQIQQQQQQVPLNLHQLNVSYADLQPESNTFSSAIPSFVYRDPKEEFPELYSIKLDPSKVLQPYMNASTVPEYMGLNGATPLMKQVLKEYFEDIRKNGSGKVESFKMEINDFKYLDSLGCFCLPTQELFWKYVNSYFEKVHPQMPIINKKEFIKGCTSLTEPKSLLLLHSVLFAGSRVCEEPNWSDSDRERQERVSKLLNKRAKALFDAQIEAEPIALLQSVIIFGNYWDSQLPDSRRGTYWNTKMAVSTAHLLGLHKNQDKPSELTPMGRKIYKRIWWTLFLKDCYNSYTFGRPWAIDLEDCDIGMLEEDDFIDTLDDGTDEPGISQLSKLEVDFFINRIKLSQTIRRILDNQATIKKLSAQKISFLPLLKESDMLMGMWLENLPENLQFRIDKGKSSSPNNFYSAILALEYYSVLLLAHRSNIIRKSIIPTGEASNGGKSSLDYYPSWSITYKSAHIVTLIGDYFLKNNFIFKYNCFLIYSMTSASVMMVYHLYNNDKKISQIADKAILTCMSVLSRTAKKWPVADFAYYNLRAIYNDKAKQISIIRGILNSANKEIINNSKDQCQTSIILDNSLKSYRTAKEFSFSTPNLSAERGTLNLSQSGVSDLNRYSEPPSETTVDQNKSTSSRLRGLTDLPVTSIFYKGALASGVISPSPSEEQRFVTNQLFAYNNVDNKNNINNNISVSTKVQNPNVMELTTSEYIAGSPFSDQMKENCHQKTSTLQQAQPLQSFGSISDRDQVPTDSIQATVTPSMSASSSSERSPNFGNDIIPDVVNDNWLPTFDTSSFPVPSMGSLETQNNVVDELFEMMSTEYGVYL</sequence>
<dbReference type="SUPFAM" id="SSF57701">
    <property type="entry name" value="Zn2/Cys6 DNA-binding domain"/>
    <property type="match status" value="1"/>
</dbReference>
<keyword evidence="3" id="KW-0805">Transcription regulation</keyword>
<dbReference type="AlphaFoldDB" id="A0A1E4SZS8"/>
<evidence type="ECO:0000256" key="6">
    <source>
        <dbReference type="ARBA" id="ARBA00023242"/>
    </source>
</evidence>
<feature type="compositionally biased region" description="Low complexity" evidence="7">
    <location>
        <begin position="884"/>
        <end position="894"/>
    </location>
</feature>
<dbReference type="InterPro" id="IPR052073">
    <property type="entry name" value="Amide_Lactam_Regulators"/>
</dbReference>
<dbReference type="GO" id="GO:0008270">
    <property type="term" value="F:zinc ion binding"/>
    <property type="evidence" value="ECO:0007669"/>
    <property type="project" value="InterPro"/>
</dbReference>